<dbReference type="PANTHER" id="PTHR33627">
    <property type="entry name" value="TRANSPOSASE"/>
    <property type="match status" value="1"/>
</dbReference>
<evidence type="ECO:0000256" key="1">
    <source>
        <dbReference type="SAM" id="MobiDB-lite"/>
    </source>
</evidence>
<reference evidence="3" key="1">
    <citation type="submission" date="2023-10" db="EMBL/GenBank/DDBJ databases">
        <title>Complete genome sequence of Streptomyces sp. JL1001.</title>
        <authorList>
            <person name="Jiang L."/>
        </authorList>
    </citation>
    <scope>NUCLEOTIDE SEQUENCE</scope>
    <source>
        <strain evidence="3">JL1001</strain>
    </source>
</reference>
<evidence type="ECO:0000259" key="2">
    <source>
        <dbReference type="Pfam" id="PF13546"/>
    </source>
</evidence>
<sequence length="440" mass="46477">MSRAVMSGRAAGPGLGRLEVVEPTDTVTELLAALISPVLRRRDQRRRAEQYVRGLLSVDGRKSVRRIASSVGGGAAEQGLHHFVAHSTWEWNATRERLARHVQGVMPPQAWVVQPVSIPKVGVHSVGVHRRFVPHLGQADSGQQAFGVWFAAEDMSVPVSWRLHLPGDWVHDEEHRRRADIPDSVVEETLEECASASVLGAVLGWRVPRVPVVMSAAGPDAGGTMQRHRAAGQPLLLRVSGTTGLTVADPSMPGHGAGRVSAHRIAASVRALRRPVGWPVPGGAPGETGRSLVVAARVVLPAPGPRASRTDAGQPTGLLLAEWHDPDGPPAGFWLTEMADTPVPALVRLARLAERVAGDFATLGDRVGLRDFEGRSFTGWHRHVTLASIAYAAIALGGRDPWPGPEGLGGPGPSVGFGAPVGLSEPTGPGRVEAVFAPTG</sequence>
<evidence type="ECO:0000313" key="3">
    <source>
        <dbReference type="EMBL" id="XCN16859.1"/>
    </source>
</evidence>
<protein>
    <submittedName>
        <fullName evidence="3">Transposase</fullName>
    </submittedName>
</protein>
<organism evidence="3">
    <name type="scientific">Streptomyces sp. JL1001</name>
    <dbReference type="NCBI Taxonomy" id="3078227"/>
    <lineage>
        <taxon>Bacteria</taxon>
        <taxon>Bacillati</taxon>
        <taxon>Actinomycetota</taxon>
        <taxon>Actinomycetes</taxon>
        <taxon>Kitasatosporales</taxon>
        <taxon>Streptomycetaceae</taxon>
        <taxon>Streptomyces</taxon>
    </lineage>
</organism>
<dbReference type="InterPro" id="IPR038721">
    <property type="entry name" value="IS701-like_DDE_dom"/>
</dbReference>
<accession>A0AAU8KPC2</accession>
<dbReference type="AlphaFoldDB" id="A0AAU8KPC2"/>
<gene>
    <name evidence="3" type="ORF">R1Y80_25945</name>
</gene>
<dbReference type="InterPro" id="IPR039365">
    <property type="entry name" value="IS701-like"/>
</dbReference>
<feature type="domain" description="Transposase IS701-like DDE" evidence="2">
    <location>
        <begin position="37"/>
        <end position="281"/>
    </location>
</feature>
<dbReference type="EMBL" id="CP136798">
    <property type="protein sequence ID" value="XCN16859.1"/>
    <property type="molecule type" value="Genomic_DNA"/>
</dbReference>
<name>A0AAU8KPC2_9ACTN</name>
<dbReference type="RefSeq" id="WP_354598024.1">
    <property type="nucleotide sequence ID" value="NZ_CP136798.1"/>
</dbReference>
<dbReference type="PANTHER" id="PTHR33627:SF1">
    <property type="entry name" value="TRANSPOSASE"/>
    <property type="match status" value="1"/>
</dbReference>
<dbReference type="Pfam" id="PF13546">
    <property type="entry name" value="DDE_5"/>
    <property type="match status" value="1"/>
</dbReference>
<feature type="compositionally biased region" description="Gly residues" evidence="1">
    <location>
        <begin position="406"/>
        <end position="415"/>
    </location>
</feature>
<feature type="region of interest" description="Disordered" evidence="1">
    <location>
        <begin position="402"/>
        <end position="430"/>
    </location>
</feature>
<proteinExistence type="predicted"/>